<accession>A0ABW8Z9E3</accession>
<dbReference type="Pfam" id="PF13384">
    <property type="entry name" value="HTH_23"/>
    <property type="match status" value="1"/>
</dbReference>
<evidence type="ECO:0000313" key="3">
    <source>
        <dbReference type="Proteomes" id="UP001629214"/>
    </source>
</evidence>
<dbReference type="Proteomes" id="UP001629214">
    <property type="component" value="Unassembled WGS sequence"/>
</dbReference>
<dbReference type="EMBL" id="JAQQFR010000009">
    <property type="protein sequence ID" value="MFL9879557.1"/>
    <property type="molecule type" value="Genomic_DNA"/>
</dbReference>
<dbReference type="RefSeq" id="WP_408168598.1">
    <property type="nucleotide sequence ID" value="NZ_JAQQFR010000009.1"/>
</dbReference>
<proteinExistence type="predicted"/>
<gene>
    <name evidence="2" type="ORF">PQR63_14255</name>
</gene>
<feature type="region of interest" description="Disordered" evidence="1">
    <location>
        <begin position="92"/>
        <end position="111"/>
    </location>
</feature>
<reference evidence="2 3" key="1">
    <citation type="journal article" date="2024" name="Chem. Sci.">
        <title>Discovery of megapolipeptins by genome mining of a Burkholderiales bacteria collection.</title>
        <authorList>
            <person name="Paulo B.S."/>
            <person name="Recchia M.J.J."/>
            <person name="Lee S."/>
            <person name="Fergusson C.H."/>
            <person name="Romanowski S.B."/>
            <person name="Hernandez A."/>
            <person name="Krull N."/>
            <person name="Liu D.Y."/>
            <person name="Cavanagh H."/>
            <person name="Bos A."/>
            <person name="Gray C.A."/>
            <person name="Murphy B.T."/>
            <person name="Linington R.G."/>
            <person name="Eustaquio A.S."/>
        </authorList>
    </citation>
    <scope>NUCLEOTIDE SEQUENCE [LARGE SCALE GENOMIC DNA]</scope>
    <source>
        <strain evidence="2 3">RL21-008-BIB-B</strain>
    </source>
</reference>
<sequence length="111" mass="12949">MRYPNSRYGNPVEFQYYAQGQPASEIAKRLKRDKRTVQRWLNGKQKMPWWIPEIMRLQRLEYDLWMHQTGLGRMRTKLGVASADVIAFKDIRQPDDLPAPTQTGQGNSQAA</sequence>
<feature type="compositionally biased region" description="Polar residues" evidence="1">
    <location>
        <begin position="100"/>
        <end position="111"/>
    </location>
</feature>
<comment type="caution">
    <text evidence="2">The sequence shown here is derived from an EMBL/GenBank/DDBJ whole genome shotgun (WGS) entry which is preliminary data.</text>
</comment>
<keyword evidence="3" id="KW-1185">Reference proteome</keyword>
<protein>
    <submittedName>
        <fullName evidence="2">Helix-turn-helix domain containing protein</fullName>
    </submittedName>
</protein>
<evidence type="ECO:0000256" key="1">
    <source>
        <dbReference type="SAM" id="MobiDB-lite"/>
    </source>
</evidence>
<evidence type="ECO:0000313" key="2">
    <source>
        <dbReference type="EMBL" id="MFL9879557.1"/>
    </source>
</evidence>
<organism evidence="2 3">
    <name type="scientific">Herbaspirillum rhizosphaerae</name>
    <dbReference type="NCBI Taxonomy" id="346179"/>
    <lineage>
        <taxon>Bacteria</taxon>
        <taxon>Pseudomonadati</taxon>
        <taxon>Pseudomonadota</taxon>
        <taxon>Betaproteobacteria</taxon>
        <taxon>Burkholderiales</taxon>
        <taxon>Oxalobacteraceae</taxon>
        <taxon>Herbaspirillum</taxon>
    </lineage>
</organism>
<name>A0ABW8Z9E3_9BURK</name>